<name>A0A137P5L5_CONC2</name>
<dbReference type="OrthoDB" id="514248at2759"/>
<dbReference type="InterPro" id="IPR010286">
    <property type="entry name" value="METTL16/RlmF"/>
</dbReference>
<evidence type="ECO:0000256" key="2">
    <source>
        <dbReference type="ARBA" id="ARBA00022679"/>
    </source>
</evidence>
<reference evidence="3 4" key="1">
    <citation type="journal article" date="2015" name="Genome Biol. Evol.">
        <title>Phylogenomic analyses indicate that early fungi evolved digesting cell walls of algal ancestors of land plants.</title>
        <authorList>
            <person name="Chang Y."/>
            <person name="Wang S."/>
            <person name="Sekimoto S."/>
            <person name="Aerts A.L."/>
            <person name="Choi C."/>
            <person name="Clum A."/>
            <person name="LaButti K.M."/>
            <person name="Lindquist E.A."/>
            <person name="Yee Ngan C."/>
            <person name="Ohm R.A."/>
            <person name="Salamov A.A."/>
            <person name="Grigoriev I.V."/>
            <person name="Spatafora J.W."/>
            <person name="Berbee M.L."/>
        </authorList>
    </citation>
    <scope>NUCLEOTIDE SEQUENCE [LARGE SCALE GENOMIC DNA]</scope>
    <source>
        <strain evidence="3 4">NRRL 28638</strain>
    </source>
</reference>
<dbReference type="AlphaFoldDB" id="A0A137P5L5"/>
<dbReference type="Pfam" id="PF05971">
    <property type="entry name" value="Methyltransf_10"/>
    <property type="match status" value="1"/>
</dbReference>
<dbReference type="GO" id="GO:0070475">
    <property type="term" value="P:rRNA base methylation"/>
    <property type="evidence" value="ECO:0007669"/>
    <property type="project" value="TreeGrafter"/>
</dbReference>
<sequence>IDFTLCNPPFYKNNEEIENLKENKIKAPNSICTASNNELITIGGELQFILDKIKESYKLRNNIKLFSTLIGIKSTLAKIKTELENLKANFVTTTLVTGKTSRWFICWSFSQSLLDPAIYYPTFNLSLKQKTIDDLINYLRSLQIEVNKVSEEDCDGLEGDYYSLKVREFTWTRKFKRERMKRGRDGEVKVNNSEIDSEEKKEEANTNNEKDYSFLILLKTNDQDDINLELIDYNSNQLQTIKHLFNNFSSFKQNLINYLTN</sequence>
<feature type="non-terminal residue" evidence="3">
    <location>
        <position position="1"/>
    </location>
</feature>
<dbReference type="EMBL" id="KQ964508">
    <property type="protein sequence ID" value="KXN70249.1"/>
    <property type="molecule type" value="Genomic_DNA"/>
</dbReference>
<dbReference type="STRING" id="796925.A0A137P5L5"/>
<dbReference type="InterPro" id="IPR029063">
    <property type="entry name" value="SAM-dependent_MTases_sf"/>
</dbReference>
<proteinExistence type="predicted"/>
<accession>A0A137P5L5</accession>
<keyword evidence="4" id="KW-1185">Reference proteome</keyword>
<evidence type="ECO:0000313" key="4">
    <source>
        <dbReference type="Proteomes" id="UP000070444"/>
    </source>
</evidence>
<dbReference type="GO" id="GO:0008168">
    <property type="term" value="F:methyltransferase activity"/>
    <property type="evidence" value="ECO:0007669"/>
    <property type="project" value="UniProtKB-KW"/>
</dbReference>
<evidence type="ECO:0000256" key="1">
    <source>
        <dbReference type="ARBA" id="ARBA00022603"/>
    </source>
</evidence>
<dbReference type="PANTHER" id="PTHR13393">
    <property type="entry name" value="SAM-DEPENDENT METHYLTRANSFERASE"/>
    <property type="match status" value="1"/>
</dbReference>
<dbReference type="OMA" id="VAWSTHW"/>
<gene>
    <name evidence="3" type="ORF">CONCODRAFT_7221</name>
</gene>
<keyword evidence="1" id="KW-0489">Methyltransferase</keyword>
<evidence type="ECO:0000313" key="3">
    <source>
        <dbReference type="EMBL" id="KXN70249.1"/>
    </source>
</evidence>
<dbReference type="Proteomes" id="UP000070444">
    <property type="component" value="Unassembled WGS sequence"/>
</dbReference>
<organism evidence="3 4">
    <name type="scientific">Conidiobolus coronatus (strain ATCC 28846 / CBS 209.66 / NRRL 28638)</name>
    <name type="common">Delacroixia coronata</name>
    <dbReference type="NCBI Taxonomy" id="796925"/>
    <lineage>
        <taxon>Eukaryota</taxon>
        <taxon>Fungi</taxon>
        <taxon>Fungi incertae sedis</taxon>
        <taxon>Zoopagomycota</taxon>
        <taxon>Entomophthoromycotina</taxon>
        <taxon>Entomophthoromycetes</taxon>
        <taxon>Entomophthorales</taxon>
        <taxon>Ancylistaceae</taxon>
        <taxon>Conidiobolus</taxon>
    </lineage>
</organism>
<dbReference type="GO" id="GO:0005634">
    <property type="term" value="C:nucleus"/>
    <property type="evidence" value="ECO:0007669"/>
    <property type="project" value="TreeGrafter"/>
</dbReference>
<protein>
    <submittedName>
        <fullName evidence="3">Uncharacterized protein</fullName>
    </submittedName>
</protein>
<dbReference type="Gene3D" id="3.40.50.150">
    <property type="entry name" value="Vaccinia Virus protein VP39"/>
    <property type="match status" value="1"/>
</dbReference>
<keyword evidence="2" id="KW-0808">Transferase</keyword>
<dbReference type="PANTHER" id="PTHR13393:SF0">
    <property type="entry name" value="RNA N6-ADENOSINE-METHYLTRANSFERASE METTL16"/>
    <property type="match status" value="1"/>
</dbReference>